<dbReference type="RefSeq" id="XP_031006887.1">
    <property type="nucleotide sequence ID" value="XM_031147600.1"/>
</dbReference>
<dbReference type="AlphaFoldDB" id="A0A8H8R782"/>
<name>A0A8H8R782_9HELO</name>
<feature type="compositionally biased region" description="Basic and acidic residues" evidence="1">
    <location>
        <begin position="97"/>
        <end position="108"/>
    </location>
</feature>
<feature type="compositionally biased region" description="Basic and acidic residues" evidence="1">
    <location>
        <begin position="125"/>
        <end position="135"/>
    </location>
</feature>
<feature type="compositionally biased region" description="Polar residues" evidence="1">
    <location>
        <begin position="327"/>
        <end position="336"/>
    </location>
</feature>
<evidence type="ECO:0000313" key="2">
    <source>
        <dbReference type="EMBL" id="TVY28099.1"/>
    </source>
</evidence>
<sequence>MCVKEFLGYNCGHCSIPVLRPCPISQSNPTFPVCQYPAERPIFTNDFCHPCSRIIWNIKVLREEGTHKERHMAGECLCEVIFEGEDREKRLRPRSGKGKERPAEKETHGGANSREASGGKNARPGAERGYEDRGETSTGVGQYGSRGRRSVRDGSQYDQKNDGAVMNSQAGGEGRNLSGGVEYRYADQGQVCAGTYARGNFADGEWVQGYDGGRRNAILGHGGSDADGSYGSHVYGPLGHQMHAGQDTGLGDWSRRDWDPEAQEKAYQYVGYVANELRQQRPVMPESGYGTAVAGGNYPSHLVWEGQTMLGQPGAGMKWYPQPDPSQPATTSNETAQPAVKDNEKSGKKTKALSKAHSEPSHTPYQSYAKSAAEDSELQVEPQEEQAEAPVVSSDMVKPRY</sequence>
<feature type="compositionally biased region" description="Acidic residues" evidence="1">
    <location>
        <begin position="374"/>
        <end position="387"/>
    </location>
</feature>
<gene>
    <name evidence="2" type="ORF">LHYA1_G002625</name>
</gene>
<keyword evidence="3" id="KW-1185">Reference proteome</keyword>
<dbReference type="GeneID" id="41982823"/>
<evidence type="ECO:0000313" key="3">
    <source>
        <dbReference type="Proteomes" id="UP000431533"/>
    </source>
</evidence>
<proteinExistence type="predicted"/>
<dbReference type="Proteomes" id="UP000431533">
    <property type="component" value="Unassembled WGS sequence"/>
</dbReference>
<protein>
    <submittedName>
        <fullName evidence="2">Uncharacterized protein</fullName>
    </submittedName>
</protein>
<comment type="caution">
    <text evidence="2">The sequence shown here is derived from an EMBL/GenBank/DDBJ whole genome shotgun (WGS) entry which is preliminary data.</text>
</comment>
<accession>A0A8H8R782</accession>
<feature type="region of interest" description="Disordered" evidence="1">
    <location>
        <begin position="89"/>
        <end position="173"/>
    </location>
</feature>
<evidence type="ECO:0000256" key="1">
    <source>
        <dbReference type="SAM" id="MobiDB-lite"/>
    </source>
</evidence>
<reference evidence="2 3" key="1">
    <citation type="submission" date="2018-05" db="EMBL/GenBank/DDBJ databases">
        <title>Genome sequencing and assembly of the regulated plant pathogen Lachnellula willkommii and related sister species for the development of diagnostic species identification markers.</title>
        <authorList>
            <person name="Giroux E."/>
            <person name="Bilodeau G."/>
        </authorList>
    </citation>
    <scope>NUCLEOTIDE SEQUENCE [LARGE SCALE GENOMIC DNA]</scope>
    <source>
        <strain evidence="2 3">CBS 185.66</strain>
    </source>
</reference>
<organism evidence="2 3">
    <name type="scientific">Lachnellula hyalina</name>
    <dbReference type="NCBI Taxonomy" id="1316788"/>
    <lineage>
        <taxon>Eukaryota</taxon>
        <taxon>Fungi</taxon>
        <taxon>Dikarya</taxon>
        <taxon>Ascomycota</taxon>
        <taxon>Pezizomycotina</taxon>
        <taxon>Leotiomycetes</taxon>
        <taxon>Helotiales</taxon>
        <taxon>Lachnaceae</taxon>
        <taxon>Lachnellula</taxon>
    </lineage>
</organism>
<feature type="region of interest" description="Disordered" evidence="1">
    <location>
        <begin position="314"/>
        <end position="401"/>
    </location>
</feature>
<dbReference type="EMBL" id="QGMH01000037">
    <property type="protein sequence ID" value="TVY28099.1"/>
    <property type="molecule type" value="Genomic_DNA"/>
</dbReference>
<dbReference type="OrthoDB" id="3438093at2759"/>